<feature type="chain" id="PRO_5024801471" description="Secreted protein" evidence="1">
    <location>
        <begin position="25"/>
        <end position="106"/>
    </location>
</feature>
<evidence type="ECO:0000256" key="1">
    <source>
        <dbReference type="SAM" id="SignalP"/>
    </source>
</evidence>
<organism evidence="2 3">
    <name type="scientific">Cupriavidus pauculus</name>
    <dbReference type="NCBI Taxonomy" id="82633"/>
    <lineage>
        <taxon>Bacteria</taxon>
        <taxon>Pseudomonadati</taxon>
        <taxon>Pseudomonadota</taxon>
        <taxon>Betaproteobacteria</taxon>
        <taxon>Burkholderiales</taxon>
        <taxon>Burkholderiaceae</taxon>
        <taxon>Cupriavidus</taxon>
    </lineage>
</organism>
<gene>
    <name evidence="2" type="ORF">FOB72_10245</name>
</gene>
<evidence type="ECO:0000313" key="2">
    <source>
        <dbReference type="EMBL" id="QET02377.1"/>
    </source>
</evidence>
<dbReference type="Proteomes" id="UP000322822">
    <property type="component" value="Chromosome 1"/>
</dbReference>
<accession>A0A5P2H2S3</accession>
<evidence type="ECO:0008006" key="4">
    <source>
        <dbReference type="Google" id="ProtNLM"/>
    </source>
</evidence>
<evidence type="ECO:0000313" key="3">
    <source>
        <dbReference type="Proteomes" id="UP000322822"/>
    </source>
</evidence>
<sequence>MHLLKTIHRSLPALAGMLAAQALAVAPDPGLADTSGCTAMLDIVQESLRSEIEVVCNDPNKPGCDTKNGQIRVILDIISHRRQRGADECDTIAQVNRLLRMLPPRG</sequence>
<dbReference type="RefSeq" id="WP_150372411.1">
    <property type="nucleotide sequence ID" value="NZ_CP044065.1"/>
</dbReference>
<keyword evidence="1" id="KW-0732">Signal</keyword>
<dbReference type="OrthoDB" id="8967131at2"/>
<proteinExistence type="predicted"/>
<dbReference type="AlphaFoldDB" id="A0A5P2H2S3"/>
<dbReference type="EMBL" id="CP044065">
    <property type="protein sequence ID" value="QET02377.1"/>
    <property type="molecule type" value="Genomic_DNA"/>
</dbReference>
<feature type="signal peptide" evidence="1">
    <location>
        <begin position="1"/>
        <end position="24"/>
    </location>
</feature>
<protein>
    <recommendedName>
        <fullName evidence="4">Secreted protein</fullName>
    </recommendedName>
</protein>
<name>A0A5P2H2S3_9BURK</name>
<reference evidence="2 3" key="1">
    <citation type="submission" date="2019-09" db="EMBL/GenBank/DDBJ databases">
        <title>FDA dAtabase for Regulatory Grade micrObial Sequences (FDA-ARGOS): Supporting development and validation of Infectious Disease Dx tests.</title>
        <authorList>
            <person name="Sciortino C."/>
            <person name="Tallon L."/>
            <person name="Sadzewicz L."/>
            <person name="Vavikolanu K."/>
            <person name="Mehta A."/>
            <person name="Aluvathingal J."/>
            <person name="Nadendla S."/>
            <person name="Nandy P."/>
            <person name="Geyer C."/>
            <person name="Yan Y."/>
            <person name="Sichtig H."/>
        </authorList>
    </citation>
    <scope>NUCLEOTIDE SEQUENCE [LARGE SCALE GENOMIC DNA]</scope>
    <source>
        <strain evidence="2 3">FDAARGOS_664</strain>
    </source>
</reference>